<reference evidence="2 3" key="1">
    <citation type="journal article" date="2015" name="Genome Announc.">
        <title>Draft Genome of the Euendolithic (true boring) Cyanobacterium Mastigocoleus testarum strain BC008.</title>
        <authorList>
            <person name="Guida B.S."/>
            <person name="Garcia-Pichel F."/>
        </authorList>
    </citation>
    <scope>NUCLEOTIDE SEQUENCE [LARGE SCALE GENOMIC DNA]</scope>
    <source>
        <strain evidence="2 3">BC008</strain>
    </source>
</reference>
<dbReference type="OrthoDB" id="542362at2"/>
<protein>
    <recommendedName>
        <fullName evidence="4">DUF3134 domain-containing protein</fullName>
    </recommendedName>
</protein>
<keyword evidence="3" id="KW-1185">Reference proteome</keyword>
<feature type="region of interest" description="Disordered" evidence="1">
    <location>
        <begin position="41"/>
        <end position="81"/>
    </location>
</feature>
<comment type="caution">
    <text evidence="2">The sequence shown here is derived from an EMBL/GenBank/DDBJ whole genome shotgun (WGS) entry which is preliminary data.</text>
</comment>
<sequence>MLNSPLREAPRNQRAAVIPLKQESSLLDWLRSSGRLISRTVQEQELSEEEEEIETLMSADDGIGYDDDVDDDDEEEIAVEE</sequence>
<evidence type="ECO:0008006" key="4">
    <source>
        <dbReference type="Google" id="ProtNLM"/>
    </source>
</evidence>
<dbReference type="EMBL" id="LMTZ01000096">
    <property type="protein sequence ID" value="KST66419.1"/>
    <property type="molecule type" value="Genomic_DNA"/>
</dbReference>
<evidence type="ECO:0000313" key="3">
    <source>
        <dbReference type="Proteomes" id="UP000053372"/>
    </source>
</evidence>
<dbReference type="AlphaFoldDB" id="A0A0V7ZP90"/>
<accession>A0A0V7ZP90</accession>
<gene>
    <name evidence="2" type="ORF">BC008_42560</name>
</gene>
<organism evidence="2 3">
    <name type="scientific">Mastigocoleus testarum BC008</name>
    <dbReference type="NCBI Taxonomy" id="371196"/>
    <lineage>
        <taxon>Bacteria</taxon>
        <taxon>Bacillati</taxon>
        <taxon>Cyanobacteriota</taxon>
        <taxon>Cyanophyceae</taxon>
        <taxon>Nostocales</taxon>
        <taxon>Hapalosiphonaceae</taxon>
        <taxon>Mastigocoleus</taxon>
    </lineage>
</organism>
<evidence type="ECO:0000256" key="1">
    <source>
        <dbReference type="SAM" id="MobiDB-lite"/>
    </source>
</evidence>
<name>A0A0V7ZP90_9CYAN</name>
<proteinExistence type="predicted"/>
<dbReference type="RefSeq" id="WP_027846032.1">
    <property type="nucleotide sequence ID" value="NZ_LMTZ01000096.1"/>
</dbReference>
<dbReference type="Proteomes" id="UP000053372">
    <property type="component" value="Unassembled WGS sequence"/>
</dbReference>
<dbReference type="InterPro" id="IPR021481">
    <property type="entry name" value="DUF3134"/>
</dbReference>
<dbReference type="Pfam" id="PF11332">
    <property type="entry name" value="DUF3134"/>
    <property type="match status" value="1"/>
</dbReference>
<evidence type="ECO:0000313" key="2">
    <source>
        <dbReference type="EMBL" id="KST66419.1"/>
    </source>
</evidence>
<feature type="compositionally biased region" description="Acidic residues" evidence="1">
    <location>
        <begin position="45"/>
        <end position="54"/>
    </location>
</feature>
<feature type="compositionally biased region" description="Acidic residues" evidence="1">
    <location>
        <begin position="63"/>
        <end position="81"/>
    </location>
</feature>